<evidence type="ECO:0000313" key="3">
    <source>
        <dbReference type="Proteomes" id="UP001497480"/>
    </source>
</evidence>
<evidence type="ECO:0000256" key="1">
    <source>
        <dbReference type="SAM" id="Phobius"/>
    </source>
</evidence>
<accession>A0AAV1WP24</accession>
<keyword evidence="1" id="KW-1133">Transmembrane helix</keyword>
<dbReference type="Proteomes" id="UP001497480">
    <property type="component" value="Unassembled WGS sequence"/>
</dbReference>
<dbReference type="AlphaFoldDB" id="A0AAV1WP24"/>
<keyword evidence="1" id="KW-0812">Transmembrane</keyword>
<name>A0AAV1WP24_LUPLU</name>
<comment type="caution">
    <text evidence="2">The sequence shown here is derived from an EMBL/GenBank/DDBJ whole genome shotgun (WGS) entry which is preliminary data.</text>
</comment>
<dbReference type="EMBL" id="CAXHTB010000008">
    <property type="protein sequence ID" value="CAL0311110.1"/>
    <property type="molecule type" value="Genomic_DNA"/>
</dbReference>
<sequence length="133" mass="15147">MLARLGVNNTLNNNIASREGITQWMWMKWRRMSENESGDGNAEDELEKYKDMGDLVGKQGFVLEKEGVCVKGGGGDEEDGHDGREIESVEGWYQARGQTHRKMNTLGVGIMFGPLPLLYVYVEEVCFWRSIWI</sequence>
<evidence type="ECO:0000313" key="2">
    <source>
        <dbReference type="EMBL" id="CAL0311110.1"/>
    </source>
</evidence>
<keyword evidence="3" id="KW-1185">Reference proteome</keyword>
<keyword evidence="1" id="KW-0472">Membrane</keyword>
<reference evidence="2 3" key="1">
    <citation type="submission" date="2024-03" db="EMBL/GenBank/DDBJ databases">
        <authorList>
            <person name="Martinez-Hernandez J."/>
        </authorList>
    </citation>
    <scope>NUCLEOTIDE SEQUENCE [LARGE SCALE GENOMIC DNA]</scope>
</reference>
<gene>
    <name evidence="2" type="ORF">LLUT_LOCUS12170</name>
</gene>
<organism evidence="2 3">
    <name type="scientific">Lupinus luteus</name>
    <name type="common">European yellow lupine</name>
    <dbReference type="NCBI Taxonomy" id="3873"/>
    <lineage>
        <taxon>Eukaryota</taxon>
        <taxon>Viridiplantae</taxon>
        <taxon>Streptophyta</taxon>
        <taxon>Embryophyta</taxon>
        <taxon>Tracheophyta</taxon>
        <taxon>Spermatophyta</taxon>
        <taxon>Magnoliopsida</taxon>
        <taxon>eudicotyledons</taxon>
        <taxon>Gunneridae</taxon>
        <taxon>Pentapetalae</taxon>
        <taxon>rosids</taxon>
        <taxon>fabids</taxon>
        <taxon>Fabales</taxon>
        <taxon>Fabaceae</taxon>
        <taxon>Papilionoideae</taxon>
        <taxon>50 kb inversion clade</taxon>
        <taxon>genistoids sensu lato</taxon>
        <taxon>core genistoids</taxon>
        <taxon>Genisteae</taxon>
        <taxon>Lupinus</taxon>
    </lineage>
</organism>
<feature type="transmembrane region" description="Helical" evidence="1">
    <location>
        <begin position="103"/>
        <end position="122"/>
    </location>
</feature>
<proteinExistence type="predicted"/>
<protein>
    <submittedName>
        <fullName evidence="2">Uncharacterized protein</fullName>
    </submittedName>
</protein>